<organism evidence="1 2">
    <name type="scientific">Ciona savignyi</name>
    <name type="common">Pacific transparent sea squirt</name>
    <dbReference type="NCBI Taxonomy" id="51511"/>
    <lineage>
        <taxon>Eukaryota</taxon>
        <taxon>Metazoa</taxon>
        <taxon>Chordata</taxon>
        <taxon>Tunicata</taxon>
        <taxon>Ascidiacea</taxon>
        <taxon>Phlebobranchia</taxon>
        <taxon>Cionidae</taxon>
        <taxon>Ciona</taxon>
    </lineage>
</organism>
<dbReference type="InterPro" id="IPR032675">
    <property type="entry name" value="LRR_dom_sf"/>
</dbReference>
<dbReference type="HOGENOM" id="CLU_1829680_0_0_1"/>
<dbReference type="Ensembl" id="ENSCSAVT00000016897.1">
    <property type="protein sequence ID" value="ENSCSAVP00000016715.1"/>
    <property type="gene ID" value="ENSCSAVG00000009832.1"/>
</dbReference>
<protein>
    <submittedName>
        <fullName evidence="1">Uncharacterized protein</fullName>
    </submittedName>
</protein>
<dbReference type="Gene3D" id="3.80.10.10">
    <property type="entry name" value="Ribonuclease Inhibitor"/>
    <property type="match status" value="1"/>
</dbReference>
<keyword evidence="2" id="KW-1185">Reference proteome</keyword>
<reference evidence="2" key="1">
    <citation type="submission" date="2003-08" db="EMBL/GenBank/DDBJ databases">
        <authorList>
            <person name="Birren B."/>
            <person name="Nusbaum C."/>
            <person name="Abebe A."/>
            <person name="Abouelleil A."/>
            <person name="Adekoya E."/>
            <person name="Ait-zahra M."/>
            <person name="Allen N."/>
            <person name="Allen T."/>
            <person name="An P."/>
            <person name="Anderson M."/>
            <person name="Anderson S."/>
            <person name="Arachchi H."/>
            <person name="Armbruster J."/>
            <person name="Bachantsang P."/>
            <person name="Baldwin J."/>
            <person name="Barry A."/>
            <person name="Bayul T."/>
            <person name="Blitshsteyn B."/>
            <person name="Bloom T."/>
            <person name="Blye J."/>
            <person name="Boguslavskiy L."/>
            <person name="Borowsky M."/>
            <person name="Boukhgalter B."/>
            <person name="Brunache A."/>
            <person name="Butler J."/>
            <person name="Calixte N."/>
            <person name="Calvo S."/>
            <person name="Camarata J."/>
            <person name="Campo K."/>
            <person name="Chang J."/>
            <person name="Cheshatsang Y."/>
            <person name="Citroen M."/>
            <person name="Collymore A."/>
            <person name="Considine T."/>
            <person name="Cook A."/>
            <person name="Cooke P."/>
            <person name="Corum B."/>
            <person name="Cuomo C."/>
            <person name="David R."/>
            <person name="Dawoe T."/>
            <person name="Degray S."/>
            <person name="Dodge S."/>
            <person name="Dooley K."/>
            <person name="Dorje P."/>
            <person name="Dorjee K."/>
            <person name="Dorris L."/>
            <person name="Duffey N."/>
            <person name="Dupes A."/>
            <person name="Elkins T."/>
            <person name="Engels R."/>
            <person name="Erickson J."/>
            <person name="Farina A."/>
            <person name="Faro S."/>
            <person name="Ferreira P."/>
            <person name="Fischer H."/>
            <person name="Fitzgerald M."/>
            <person name="Foley K."/>
            <person name="Gage D."/>
            <person name="Galagan J."/>
            <person name="Gearin G."/>
            <person name="Gnerre S."/>
            <person name="Gnirke A."/>
            <person name="Goyette A."/>
            <person name="Graham J."/>
            <person name="Grandbois E."/>
            <person name="Gyaltsen K."/>
            <person name="Hafez N."/>
            <person name="Hagopian D."/>
            <person name="Hagos B."/>
            <person name="Hall J."/>
            <person name="Hatcher B."/>
            <person name="Heller A."/>
            <person name="Higgins H."/>
            <person name="Honan T."/>
            <person name="Horn A."/>
            <person name="Houde N."/>
            <person name="Hughes L."/>
            <person name="Hulme W."/>
            <person name="Husby E."/>
            <person name="Iliev I."/>
            <person name="Jaffe D."/>
            <person name="Jones C."/>
            <person name="Kamal M."/>
            <person name="Kamat A."/>
            <person name="Kamvysselis M."/>
            <person name="Karlsson E."/>
            <person name="Kells C."/>
            <person name="Kieu A."/>
            <person name="Kisner P."/>
            <person name="Kodira C."/>
            <person name="Kulbokas E."/>
            <person name="Labutti K."/>
            <person name="Lama D."/>
            <person name="Landers T."/>
            <person name="Leger J."/>
            <person name="Levine S."/>
            <person name="Lewis D."/>
            <person name="Lewis T."/>
            <person name="Lindblad-toh K."/>
            <person name="Liu X."/>
            <person name="Lokyitsang T."/>
            <person name="Lokyitsang Y."/>
            <person name="Lucien O."/>
            <person name="Lui A."/>
            <person name="Ma L.J."/>
            <person name="Mabbitt R."/>
            <person name="Macdonald J."/>
            <person name="Maclean C."/>
            <person name="Major J."/>
            <person name="Manning J."/>
            <person name="Marabella R."/>
            <person name="Maru K."/>
            <person name="Matthews C."/>
            <person name="Mauceli E."/>
            <person name="Mccarthy M."/>
            <person name="Mcdonough S."/>
            <person name="Mcghee T."/>
            <person name="Meldrim J."/>
            <person name="Meneus L."/>
            <person name="Mesirov J."/>
            <person name="Mihalev A."/>
            <person name="Mihova T."/>
            <person name="Mikkelsen T."/>
            <person name="Mlenga V."/>
            <person name="Moru K."/>
            <person name="Mozes J."/>
            <person name="Mulrain L."/>
            <person name="Munson G."/>
            <person name="Naylor J."/>
            <person name="Newes C."/>
            <person name="Nguyen C."/>
            <person name="Nguyen N."/>
            <person name="Nguyen T."/>
            <person name="Nicol R."/>
            <person name="Nielsen C."/>
            <person name="Nizzari M."/>
            <person name="Norbu C."/>
            <person name="Norbu N."/>
            <person name="O'donnell P."/>
            <person name="Okoawo O."/>
            <person name="O'leary S."/>
            <person name="Omotosho B."/>
            <person name="O'neill K."/>
            <person name="Osman S."/>
            <person name="Parker S."/>
            <person name="Perrin D."/>
            <person name="Phunkhang P."/>
            <person name="Piqani B."/>
            <person name="Purcell S."/>
            <person name="Rachupka T."/>
            <person name="Ramasamy U."/>
            <person name="Rameau R."/>
            <person name="Ray V."/>
            <person name="Raymond C."/>
            <person name="Retta R."/>
            <person name="Richardson S."/>
            <person name="Rise C."/>
            <person name="Rodriguez J."/>
            <person name="Rogers J."/>
            <person name="Rogov P."/>
            <person name="Rutman M."/>
            <person name="Schupbach R."/>
            <person name="Seaman C."/>
            <person name="Settipalli S."/>
            <person name="Sharpe T."/>
            <person name="Sheridan J."/>
            <person name="Sherpa N."/>
            <person name="Shi J."/>
            <person name="Smirnov S."/>
            <person name="Smith C."/>
            <person name="Sougnez C."/>
            <person name="Spencer B."/>
            <person name="Stalker J."/>
            <person name="Stange-thomann N."/>
            <person name="Stavropoulos S."/>
            <person name="Stetson K."/>
            <person name="Stone C."/>
            <person name="Stone S."/>
            <person name="Stubbs M."/>
            <person name="Talamas J."/>
            <person name="Tchuinga P."/>
            <person name="Tenzing P."/>
            <person name="Tesfaye S."/>
            <person name="Theodore J."/>
            <person name="Thoulutsang Y."/>
            <person name="Topham K."/>
            <person name="Towey S."/>
            <person name="Tsamla T."/>
            <person name="Tsomo N."/>
            <person name="Vallee D."/>
            <person name="Vassiliev H."/>
            <person name="Venkataraman V."/>
            <person name="Vinson J."/>
            <person name="Vo A."/>
            <person name="Wade C."/>
            <person name="Wang S."/>
            <person name="Wangchuk T."/>
            <person name="Wangdi T."/>
            <person name="Whittaker C."/>
            <person name="Wilkinson J."/>
            <person name="Wu Y."/>
            <person name="Wyman D."/>
            <person name="Yadav S."/>
            <person name="Yang S."/>
            <person name="Yang X."/>
            <person name="Yeager S."/>
            <person name="Yee E."/>
            <person name="Young G."/>
            <person name="Zainoun J."/>
            <person name="Zembeck L."/>
            <person name="Zimmer A."/>
            <person name="Zody M."/>
            <person name="Lander E."/>
        </authorList>
    </citation>
    <scope>NUCLEOTIDE SEQUENCE [LARGE SCALE GENOMIC DNA]</scope>
</reference>
<dbReference type="Pfam" id="PF13516">
    <property type="entry name" value="LRR_6"/>
    <property type="match status" value="1"/>
</dbReference>
<evidence type="ECO:0000313" key="1">
    <source>
        <dbReference type="Ensembl" id="ENSCSAVP00000016715.1"/>
    </source>
</evidence>
<dbReference type="GeneTree" id="ENSGT00390000015649"/>
<name>H2ZGJ9_CIOSA</name>
<dbReference type="Proteomes" id="UP000007875">
    <property type="component" value="Unassembled WGS sequence"/>
</dbReference>
<dbReference type="InParanoid" id="H2ZGJ9"/>
<accession>H2ZGJ9</accession>
<dbReference type="SUPFAM" id="SSF52047">
    <property type="entry name" value="RNI-like"/>
    <property type="match status" value="1"/>
</dbReference>
<reference evidence="1" key="3">
    <citation type="submission" date="2025-09" db="UniProtKB">
        <authorList>
            <consortium name="Ensembl"/>
        </authorList>
    </citation>
    <scope>IDENTIFICATION</scope>
</reference>
<reference evidence="1" key="2">
    <citation type="submission" date="2025-08" db="UniProtKB">
        <authorList>
            <consortium name="Ensembl"/>
        </authorList>
    </citation>
    <scope>IDENTIFICATION</scope>
</reference>
<sequence length="141" mass="15947">MADIRPVIIPSLFHWKNKIKHVDLSFNLQLALDGNCELSKLFLVQNLKSVNLRQSELTGESIKCISDALCRREDKIEVLDLSGNPIGNQGILPIFNCLHKITGNLRLEKARMDLNGGHQDLVVDLQMLQHKLNELCFTTSE</sequence>
<dbReference type="InterPro" id="IPR001611">
    <property type="entry name" value="Leu-rich_rpt"/>
</dbReference>
<dbReference type="AlphaFoldDB" id="H2ZGJ9"/>
<evidence type="ECO:0000313" key="2">
    <source>
        <dbReference type="Proteomes" id="UP000007875"/>
    </source>
</evidence>
<proteinExistence type="predicted"/>